<dbReference type="InterPro" id="IPR016181">
    <property type="entry name" value="Acyl_CoA_acyltransferase"/>
</dbReference>
<dbReference type="Pfam" id="PF00583">
    <property type="entry name" value="Acetyltransf_1"/>
    <property type="match status" value="1"/>
</dbReference>
<dbReference type="PROSITE" id="PS51186">
    <property type="entry name" value="GNAT"/>
    <property type="match status" value="1"/>
</dbReference>
<dbReference type="EMBL" id="JAABOO010000004">
    <property type="protein sequence ID" value="NER15324.1"/>
    <property type="molecule type" value="Genomic_DNA"/>
</dbReference>
<proteinExistence type="predicted"/>
<dbReference type="Proteomes" id="UP000468581">
    <property type="component" value="Unassembled WGS sequence"/>
</dbReference>
<dbReference type="InterPro" id="IPR000182">
    <property type="entry name" value="GNAT_dom"/>
</dbReference>
<feature type="domain" description="N-acetyltransferase" evidence="3">
    <location>
        <begin position="6"/>
        <end position="175"/>
    </location>
</feature>
<organism evidence="4 5">
    <name type="scientific">Leptobacterium flavescens</name>
    <dbReference type="NCBI Taxonomy" id="472055"/>
    <lineage>
        <taxon>Bacteria</taxon>
        <taxon>Pseudomonadati</taxon>
        <taxon>Bacteroidota</taxon>
        <taxon>Flavobacteriia</taxon>
        <taxon>Flavobacteriales</taxon>
        <taxon>Flavobacteriaceae</taxon>
        <taxon>Leptobacterium</taxon>
    </lineage>
</organism>
<dbReference type="SUPFAM" id="SSF55729">
    <property type="entry name" value="Acyl-CoA N-acyltransferases (Nat)"/>
    <property type="match status" value="1"/>
</dbReference>
<dbReference type="PANTHER" id="PTHR43420:SF47">
    <property type="entry name" value="N-ACETYLTRANSFERASE DOMAIN-CONTAINING PROTEIN"/>
    <property type="match status" value="1"/>
</dbReference>
<keyword evidence="1 4" id="KW-0808">Transferase</keyword>
<dbReference type="CDD" id="cd04301">
    <property type="entry name" value="NAT_SF"/>
    <property type="match status" value="1"/>
</dbReference>
<dbReference type="PANTHER" id="PTHR43420">
    <property type="entry name" value="ACETYLTRANSFERASE"/>
    <property type="match status" value="1"/>
</dbReference>
<evidence type="ECO:0000256" key="1">
    <source>
        <dbReference type="ARBA" id="ARBA00022679"/>
    </source>
</evidence>
<name>A0A6P0UPQ4_9FLAO</name>
<evidence type="ECO:0000313" key="4">
    <source>
        <dbReference type="EMBL" id="NER15324.1"/>
    </source>
</evidence>
<evidence type="ECO:0000313" key="5">
    <source>
        <dbReference type="Proteomes" id="UP000468581"/>
    </source>
</evidence>
<dbReference type="GO" id="GO:0016747">
    <property type="term" value="F:acyltransferase activity, transferring groups other than amino-acyl groups"/>
    <property type="evidence" value="ECO:0007669"/>
    <property type="project" value="InterPro"/>
</dbReference>
<reference evidence="4 5" key="1">
    <citation type="submission" date="2020-01" db="EMBL/GenBank/DDBJ databases">
        <title>Leptobacterium flavescens.</title>
        <authorList>
            <person name="Wang G."/>
        </authorList>
    </citation>
    <scope>NUCLEOTIDE SEQUENCE [LARGE SCALE GENOMIC DNA]</scope>
    <source>
        <strain evidence="4 5">KCTC 22160</strain>
    </source>
</reference>
<keyword evidence="2" id="KW-0012">Acyltransferase</keyword>
<accession>A0A6P0UPQ4</accession>
<sequence>MDLSKIVLREVLTGEVDALRQISIETFTDQFGPDNNPEDFDTYIEEAFNRDRLLRELEDPECIFYFAEWEGNNIAYLKLNTGKAQTDIGEETAMEIERIYVRKEFQGHKLGALLMDKAVTEATQRGFEYLWLGVWEHNPRAISFYERKGFKAFGTHPYAIGKDIQNDILMRITISNLK</sequence>
<comment type="caution">
    <text evidence="4">The sequence shown here is derived from an EMBL/GenBank/DDBJ whole genome shotgun (WGS) entry which is preliminary data.</text>
</comment>
<gene>
    <name evidence="4" type="ORF">GWK08_17855</name>
</gene>
<keyword evidence="5" id="KW-1185">Reference proteome</keyword>
<dbReference type="Gene3D" id="3.40.630.30">
    <property type="match status" value="1"/>
</dbReference>
<protein>
    <submittedName>
        <fullName evidence="4">GNAT family N-acetyltransferase</fullName>
    </submittedName>
</protein>
<evidence type="ECO:0000256" key="2">
    <source>
        <dbReference type="ARBA" id="ARBA00023315"/>
    </source>
</evidence>
<evidence type="ECO:0000259" key="3">
    <source>
        <dbReference type="PROSITE" id="PS51186"/>
    </source>
</evidence>
<dbReference type="AlphaFoldDB" id="A0A6P0UPQ4"/>
<dbReference type="RefSeq" id="WP_163608611.1">
    <property type="nucleotide sequence ID" value="NZ_JAABOO010000004.1"/>
</dbReference>
<dbReference type="InterPro" id="IPR050680">
    <property type="entry name" value="YpeA/RimI_acetyltransf"/>
</dbReference>